<gene>
    <name evidence="2" type="ordered locus">CJA_2702</name>
</gene>
<accession>B3PBD5</accession>
<keyword evidence="3" id="KW-1185">Reference proteome</keyword>
<reference evidence="2 3" key="1">
    <citation type="journal article" date="2008" name="J. Bacteriol.">
        <title>Insights into plant cell wall degradation from the genome sequence of the soil bacterium Cellvibrio japonicus.</title>
        <authorList>
            <person name="Deboy R.T."/>
            <person name="Mongodin E.F."/>
            <person name="Fouts D.E."/>
            <person name="Tailford L.E."/>
            <person name="Khouri H."/>
            <person name="Emerson J.B."/>
            <person name="Mohamoud Y."/>
            <person name="Watkins K."/>
            <person name="Henrissat B."/>
            <person name="Gilbert H.J."/>
            <person name="Nelson K.E."/>
        </authorList>
    </citation>
    <scope>NUCLEOTIDE SEQUENCE [LARGE SCALE GENOMIC DNA]</scope>
    <source>
        <strain evidence="2 3">Ueda107</strain>
    </source>
</reference>
<evidence type="ECO:0000313" key="3">
    <source>
        <dbReference type="Proteomes" id="UP000001036"/>
    </source>
</evidence>
<feature type="transmembrane region" description="Helical" evidence="1">
    <location>
        <begin position="20"/>
        <end position="36"/>
    </location>
</feature>
<keyword evidence="1" id="KW-0472">Membrane</keyword>
<organism evidence="2 3">
    <name type="scientific">Cellvibrio japonicus (strain Ueda107)</name>
    <name type="common">Pseudomonas fluorescens subsp. cellulosa</name>
    <dbReference type="NCBI Taxonomy" id="498211"/>
    <lineage>
        <taxon>Bacteria</taxon>
        <taxon>Pseudomonadati</taxon>
        <taxon>Pseudomonadota</taxon>
        <taxon>Gammaproteobacteria</taxon>
        <taxon>Cellvibrionales</taxon>
        <taxon>Cellvibrionaceae</taxon>
        <taxon>Cellvibrio</taxon>
    </lineage>
</organism>
<dbReference type="RefSeq" id="WP_012488296.1">
    <property type="nucleotide sequence ID" value="NC_010995.1"/>
</dbReference>
<keyword evidence="1" id="KW-1133">Transmembrane helix</keyword>
<dbReference type="HOGENOM" id="CLU_1178541_0_0_6"/>
<dbReference type="OrthoDB" id="5731145at2"/>
<dbReference type="eggNOG" id="ENOG5031T8Y">
    <property type="taxonomic scope" value="Bacteria"/>
</dbReference>
<dbReference type="KEGG" id="cja:CJA_2702"/>
<dbReference type="STRING" id="498211.CJA_2702"/>
<keyword evidence="1" id="KW-0812">Transmembrane</keyword>
<evidence type="ECO:0000313" key="2">
    <source>
        <dbReference type="EMBL" id="ACE82884.1"/>
    </source>
</evidence>
<sequence>MSLFSNHVSGSVWADRRAHLILVLTALLLFVVYGVIPDESRKPEVHLGTKVISPQVLPDSGLVVSPPVGQENKLQATDVQQDNAAAALQPVATRAWGRADSKAAYPSLPVPESVRIYEQVQLDMDKPYYPAVGEHVSLLLPGVGELTASVSASHDNPNGDYSWRGYLDGHGTDYPVVMTYGANSVFATVTTPEGSYTMESVGGSGWVYKNPAGAELSQPGKHDFLEIPLNSGHHH</sequence>
<evidence type="ECO:0000256" key="1">
    <source>
        <dbReference type="SAM" id="Phobius"/>
    </source>
</evidence>
<dbReference type="AlphaFoldDB" id="B3PBD5"/>
<dbReference type="EMBL" id="CP000934">
    <property type="protein sequence ID" value="ACE82884.1"/>
    <property type="molecule type" value="Genomic_DNA"/>
</dbReference>
<name>B3PBD5_CELJU</name>
<protein>
    <submittedName>
        <fullName evidence="2">Uncharacterized protein</fullName>
    </submittedName>
</protein>
<dbReference type="Proteomes" id="UP000001036">
    <property type="component" value="Chromosome"/>
</dbReference>
<proteinExistence type="predicted"/>